<dbReference type="Pfam" id="PF13535">
    <property type="entry name" value="ATP-grasp_4"/>
    <property type="match status" value="1"/>
</dbReference>
<dbReference type="PROSITE" id="PS50975">
    <property type="entry name" value="ATP_GRASP"/>
    <property type="match status" value="1"/>
</dbReference>
<evidence type="ECO:0000313" key="8">
    <source>
        <dbReference type="Proteomes" id="UP001499990"/>
    </source>
</evidence>
<keyword evidence="1" id="KW-0436">Ligase</keyword>
<evidence type="ECO:0000256" key="4">
    <source>
        <dbReference type="PROSITE-ProRule" id="PRU00409"/>
    </source>
</evidence>
<dbReference type="Proteomes" id="UP001499990">
    <property type="component" value="Unassembled WGS sequence"/>
</dbReference>
<evidence type="ECO:0000313" key="6">
    <source>
        <dbReference type="EMBL" id="GAA3367695.1"/>
    </source>
</evidence>
<evidence type="ECO:0000256" key="3">
    <source>
        <dbReference type="ARBA" id="ARBA00022840"/>
    </source>
</evidence>
<dbReference type="EMBL" id="BAAAYL010000001">
    <property type="protein sequence ID" value="GAA3367695.1"/>
    <property type="molecule type" value="Genomic_DNA"/>
</dbReference>
<dbReference type="SUPFAM" id="SSF56059">
    <property type="entry name" value="Glutathione synthetase ATP-binding domain-like"/>
    <property type="match status" value="1"/>
</dbReference>
<dbReference type="InterPro" id="IPR052032">
    <property type="entry name" value="ATP-dep_AA_Ligase"/>
</dbReference>
<reference evidence="7" key="1">
    <citation type="journal article" date="2014" name="Int. J. Syst. Evol. Microbiol.">
        <title>Complete genome of a new Firmicutes species belonging to the dominant human colonic microbiota ('Ruminococcus bicirculans') reveals two chromosomes and a selective capacity to utilize plant glucans.</title>
        <authorList>
            <consortium name="NISC Comparative Sequencing Program"/>
            <person name="Wegmann U."/>
            <person name="Louis P."/>
            <person name="Goesmann A."/>
            <person name="Henrissat B."/>
            <person name="Duncan S.H."/>
            <person name="Flint H.J."/>
        </authorList>
    </citation>
    <scope>NUCLEOTIDE SEQUENCE</scope>
    <source>
        <strain evidence="7">JCM 9651</strain>
    </source>
</reference>
<dbReference type="EMBL" id="BAAAYL010000001">
    <property type="protein sequence ID" value="GAA3380007.1"/>
    <property type="molecule type" value="Genomic_DNA"/>
</dbReference>
<reference evidence="7" key="3">
    <citation type="submission" date="2023-12" db="EMBL/GenBank/DDBJ databases">
        <authorList>
            <person name="Sun Q."/>
            <person name="Inoue M."/>
        </authorList>
    </citation>
    <scope>NUCLEOTIDE SEQUENCE</scope>
    <source>
        <strain evidence="7">JCM 9651</strain>
    </source>
</reference>
<gene>
    <name evidence="6" type="ORF">GCM10020367_02980</name>
    <name evidence="7" type="ORF">GCM10020367_65860</name>
</gene>
<organism evidence="7 8">
    <name type="scientific">Streptomyces sannanensis</name>
    <dbReference type="NCBI Taxonomy" id="285536"/>
    <lineage>
        <taxon>Bacteria</taxon>
        <taxon>Bacillati</taxon>
        <taxon>Actinomycetota</taxon>
        <taxon>Actinomycetes</taxon>
        <taxon>Kitasatosporales</taxon>
        <taxon>Streptomycetaceae</taxon>
        <taxon>Streptomyces</taxon>
    </lineage>
</organism>
<dbReference type="PANTHER" id="PTHR43585">
    <property type="entry name" value="FUMIPYRROLE BIOSYNTHESIS PROTEIN C"/>
    <property type="match status" value="1"/>
</dbReference>
<evidence type="ECO:0000256" key="2">
    <source>
        <dbReference type="ARBA" id="ARBA00022741"/>
    </source>
</evidence>
<keyword evidence="2 4" id="KW-0547">Nucleotide-binding</keyword>
<proteinExistence type="predicted"/>
<keyword evidence="8" id="KW-1185">Reference proteome</keyword>
<accession>A0ABP6SLL5</accession>
<comment type="caution">
    <text evidence="7">The sequence shown here is derived from an EMBL/GenBank/DDBJ whole genome shotgun (WGS) entry which is preliminary data.</text>
</comment>
<reference evidence="8" key="2">
    <citation type="journal article" date="2019" name="Int. J. Syst. Evol. Microbiol.">
        <title>The Global Catalogue of Microorganisms (GCM) 10K type strain sequencing project: providing services to taxonomists for standard genome sequencing and annotation.</title>
        <authorList>
            <consortium name="The Broad Institute Genomics Platform"/>
            <consortium name="The Broad Institute Genome Sequencing Center for Infectious Disease"/>
            <person name="Wu L."/>
            <person name="Ma J."/>
        </authorList>
    </citation>
    <scope>NUCLEOTIDE SEQUENCE [LARGE SCALE GENOMIC DNA]</scope>
    <source>
        <strain evidence="8">JCM 9651</strain>
    </source>
</reference>
<evidence type="ECO:0000313" key="7">
    <source>
        <dbReference type="EMBL" id="GAA3380007.1"/>
    </source>
</evidence>
<protein>
    <submittedName>
        <fullName evidence="7">ATP-grasp domain-containing protein</fullName>
    </submittedName>
</protein>
<dbReference type="Gene3D" id="3.40.50.20">
    <property type="match status" value="1"/>
</dbReference>
<dbReference type="PANTHER" id="PTHR43585:SF2">
    <property type="entry name" value="ATP-GRASP ENZYME FSQD"/>
    <property type="match status" value="1"/>
</dbReference>
<evidence type="ECO:0000256" key="1">
    <source>
        <dbReference type="ARBA" id="ARBA00022598"/>
    </source>
</evidence>
<keyword evidence="3 4" id="KW-0067">ATP-binding</keyword>
<dbReference type="Gene3D" id="3.30.470.20">
    <property type="entry name" value="ATP-grasp fold, B domain"/>
    <property type="match status" value="1"/>
</dbReference>
<dbReference type="InterPro" id="IPR011761">
    <property type="entry name" value="ATP-grasp"/>
</dbReference>
<name>A0ABP6SLL5_9ACTN</name>
<feature type="domain" description="ATP-grasp" evidence="5">
    <location>
        <begin position="127"/>
        <end position="322"/>
    </location>
</feature>
<evidence type="ECO:0000259" key="5">
    <source>
        <dbReference type="PROSITE" id="PS50975"/>
    </source>
</evidence>
<sequence length="435" mass="46788">MPPSGAARPPAFILFTDLPKAGAYLEAIAARGLRSLVITGLPQWPLEQVAVSYVGKPGHPFEAVEQLEFLPAEDLAGILGQVTSWAADYDIRGVFASSETFVEPAGQTADLLGLPGVGLRAARVCRNKHLQRLYLGEWSPVSVLSSSSRETVLTALADRYPLISKPLDLYCSIGVRVLRDREALESHLEDLASASPVLLEQRLSGREFSVETIVAGGYPVFSAVTQKLTNEDESDFFVEMGHTLPACNLTKDEADRLKEAQAAVLARLNFGTGMAHGEYRVLPDGQIALMEIAARPPGDGILHLYQLATGASIESSVVDAALGLPVHHPEPSRWARQIYFDHTPGKLEDIAVDGLAGVEPFWVVDHGLWPAVEPASPDAPPGLRKVLVLKARGAELGPLADSFGRAVTALFDSPDPGQLERFDSTVREAVRITVS</sequence>